<protein>
    <submittedName>
        <fullName evidence="2">Putative candidate secreted effector protein</fullName>
    </submittedName>
</protein>
<evidence type="ECO:0000313" key="3">
    <source>
        <dbReference type="Proteomes" id="UP000015441"/>
    </source>
</evidence>
<dbReference type="AlphaFoldDB" id="N1JEP4"/>
<comment type="caution">
    <text evidence="2">The sequence shown here is derived from an EMBL/GenBank/DDBJ whole genome shotgun (WGS) entry which is preliminary data.</text>
</comment>
<dbReference type="EMBL" id="CAUH01002411">
    <property type="protein sequence ID" value="CCU76382.1"/>
    <property type="molecule type" value="Genomic_DNA"/>
</dbReference>
<name>N1JEP4_BLUG1</name>
<feature type="signal peptide" evidence="1">
    <location>
        <begin position="1"/>
        <end position="22"/>
    </location>
</feature>
<dbReference type="HOGENOM" id="CLU_127756_0_0_1"/>
<keyword evidence="1" id="KW-0732">Signal</keyword>
<gene>
    <name evidence="2" type="ORF">BGHDH14_bgh04281</name>
</gene>
<evidence type="ECO:0000313" key="2">
    <source>
        <dbReference type="EMBL" id="CCU76382.1"/>
    </source>
</evidence>
<dbReference type="InParanoid" id="N1JEP4"/>
<proteinExistence type="predicted"/>
<evidence type="ECO:0000256" key="1">
    <source>
        <dbReference type="SAM" id="SignalP"/>
    </source>
</evidence>
<dbReference type="Proteomes" id="UP000015441">
    <property type="component" value="Unassembled WGS sequence"/>
</dbReference>
<keyword evidence="3" id="KW-1185">Reference proteome</keyword>
<reference evidence="2 3" key="1">
    <citation type="journal article" date="2010" name="Science">
        <title>Genome expansion and gene loss in powdery mildew fungi reveal tradeoffs in extreme parasitism.</title>
        <authorList>
            <person name="Spanu P.D."/>
            <person name="Abbott J.C."/>
            <person name="Amselem J."/>
            <person name="Burgis T.A."/>
            <person name="Soanes D.M."/>
            <person name="Stueber K."/>
            <person name="Ver Loren van Themaat E."/>
            <person name="Brown J.K.M."/>
            <person name="Butcher S.A."/>
            <person name="Gurr S.J."/>
            <person name="Lebrun M.-H."/>
            <person name="Ridout C.J."/>
            <person name="Schulze-Lefert P."/>
            <person name="Talbot N.J."/>
            <person name="Ahmadinejad N."/>
            <person name="Ametz C."/>
            <person name="Barton G.R."/>
            <person name="Benjdia M."/>
            <person name="Bidzinski P."/>
            <person name="Bindschedler L.V."/>
            <person name="Both M."/>
            <person name="Brewer M.T."/>
            <person name="Cadle-Davidson L."/>
            <person name="Cadle-Davidson M.M."/>
            <person name="Collemare J."/>
            <person name="Cramer R."/>
            <person name="Frenkel O."/>
            <person name="Godfrey D."/>
            <person name="Harriman J."/>
            <person name="Hoede C."/>
            <person name="King B.C."/>
            <person name="Klages S."/>
            <person name="Kleemann J."/>
            <person name="Knoll D."/>
            <person name="Koti P.S."/>
            <person name="Kreplak J."/>
            <person name="Lopez-Ruiz F.J."/>
            <person name="Lu X."/>
            <person name="Maekawa T."/>
            <person name="Mahanil S."/>
            <person name="Micali C."/>
            <person name="Milgroom M.G."/>
            <person name="Montana G."/>
            <person name="Noir S."/>
            <person name="O'Connell R.J."/>
            <person name="Oberhaensli S."/>
            <person name="Parlange F."/>
            <person name="Pedersen C."/>
            <person name="Quesneville H."/>
            <person name="Reinhardt R."/>
            <person name="Rott M."/>
            <person name="Sacristan S."/>
            <person name="Schmidt S.M."/>
            <person name="Schoen M."/>
            <person name="Skamnioti P."/>
            <person name="Sommer H."/>
            <person name="Stephens A."/>
            <person name="Takahara H."/>
            <person name="Thordal-Christensen H."/>
            <person name="Vigouroux M."/>
            <person name="Wessling R."/>
            <person name="Wicker T."/>
            <person name="Panstruga R."/>
        </authorList>
    </citation>
    <scope>NUCLEOTIDE SEQUENCE [LARGE SCALE GENOMIC DNA]</scope>
    <source>
        <strain evidence="2">DH14</strain>
    </source>
</reference>
<sequence length="164" mass="18739">MRFSSTAIIFQCASIFVTVVLGISTEHIDKQAKSFDCEGMIVGHEQLSQKRELKQIPLFGRDPQSLSKIYEEKYYEKMNEHEPASKNVQFGFVDPAWLSVFRQPNLSQAHQYGDVLVSYEFFVLEDSSGRVCSILLQKIEQGEIMGNKWVGPSEYTLCTIREST</sequence>
<organism evidence="2 3">
    <name type="scientific">Blumeria graminis f. sp. hordei (strain DH14)</name>
    <name type="common">Barley powdery mildew</name>
    <name type="synonym">Oidium monilioides f. sp. hordei</name>
    <dbReference type="NCBI Taxonomy" id="546991"/>
    <lineage>
        <taxon>Eukaryota</taxon>
        <taxon>Fungi</taxon>
        <taxon>Dikarya</taxon>
        <taxon>Ascomycota</taxon>
        <taxon>Pezizomycotina</taxon>
        <taxon>Leotiomycetes</taxon>
        <taxon>Erysiphales</taxon>
        <taxon>Erysiphaceae</taxon>
        <taxon>Blumeria</taxon>
        <taxon>Blumeria hordei</taxon>
    </lineage>
</organism>
<feature type="chain" id="PRO_5004107716" evidence="1">
    <location>
        <begin position="23"/>
        <end position="164"/>
    </location>
</feature>
<accession>N1JEP4</accession>